<keyword evidence="3" id="KW-1185">Reference proteome</keyword>
<gene>
    <name evidence="2" type="ORF">SAMN04490243_0106</name>
</gene>
<dbReference type="SUPFAM" id="SSF51658">
    <property type="entry name" value="Xylose isomerase-like"/>
    <property type="match status" value="1"/>
</dbReference>
<dbReference type="EMBL" id="FOYQ01000001">
    <property type="protein sequence ID" value="SFR31279.1"/>
    <property type="molecule type" value="Genomic_DNA"/>
</dbReference>
<name>A0A1I6FMV9_9FLAO</name>
<dbReference type="InterPro" id="IPR013022">
    <property type="entry name" value="Xyl_isomerase-like_TIM-brl"/>
</dbReference>
<reference evidence="2 3" key="1">
    <citation type="submission" date="2016-10" db="EMBL/GenBank/DDBJ databases">
        <authorList>
            <person name="de Groot N.N."/>
        </authorList>
    </citation>
    <scope>NUCLEOTIDE SEQUENCE [LARGE SCALE GENOMIC DNA]</scope>
    <source>
        <strain evidence="2 3">DSM 21019</strain>
    </source>
</reference>
<dbReference type="OrthoDB" id="1114629at2"/>
<sequence length="311" mass="34172">MATRRSFIAKSTQGLFALCLPKTVLDFSMNIENPKLSLAQWSLHRALQKGELKAHDFPKVSLEDFGIPAVEYVNQFYMNKARDTAYWKSLAAGTRDMGVTNVLIMVDSEGDLGDPKNNKRMAAVDNHMKWVEAARILGCHSIRVNAFGKGKPEQLKAALVDGLGELAARAWEQGIYVLIENHGLHTSDARFMVDIITEVDHPGLGTLPDFGNWCLNKEWGSTMGAACTENYGPVSGLKDFLPFAQGVSAKTYAFDAEGNETILPYKELLSLVKASGFDGHIGIEYEGSELSEAAGIRATRDLVTRVWADLD</sequence>
<proteinExistence type="predicted"/>
<feature type="domain" description="Xylose isomerase-like TIM barrel" evidence="1">
    <location>
        <begin position="63"/>
        <end position="299"/>
    </location>
</feature>
<dbReference type="Gene3D" id="3.20.20.150">
    <property type="entry name" value="Divalent-metal-dependent TIM barrel enzymes"/>
    <property type="match status" value="1"/>
</dbReference>
<dbReference type="InterPro" id="IPR050312">
    <property type="entry name" value="IolE/XylAMocC-like"/>
</dbReference>
<keyword evidence="2" id="KW-0413">Isomerase</keyword>
<dbReference type="RefSeq" id="WP_092979833.1">
    <property type="nucleotide sequence ID" value="NZ_FOYQ01000001.1"/>
</dbReference>
<dbReference type="Pfam" id="PF01261">
    <property type="entry name" value="AP_endonuc_2"/>
    <property type="match status" value="1"/>
</dbReference>
<dbReference type="InterPro" id="IPR036237">
    <property type="entry name" value="Xyl_isomerase-like_sf"/>
</dbReference>
<protein>
    <submittedName>
        <fullName evidence="2">Sugar phosphate isomerase/epimerase</fullName>
    </submittedName>
</protein>
<dbReference type="PANTHER" id="PTHR12110">
    <property type="entry name" value="HYDROXYPYRUVATE ISOMERASE"/>
    <property type="match status" value="1"/>
</dbReference>
<evidence type="ECO:0000313" key="2">
    <source>
        <dbReference type="EMBL" id="SFR31279.1"/>
    </source>
</evidence>
<dbReference type="AlphaFoldDB" id="A0A1I6FMV9"/>
<dbReference type="STRING" id="400055.SAMN04490243_0106"/>
<accession>A0A1I6FMV9</accession>
<organism evidence="2 3">
    <name type="scientific">Robiginitalea myxolifaciens</name>
    <dbReference type="NCBI Taxonomy" id="400055"/>
    <lineage>
        <taxon>Bacteria</taxon>
        <taxon>Pseudomonadati</taxon>
        <taxon>Bacteroidota</taxon>
        <taxon>Flavobacteriia</taxon>
        <taxon>Flavobacteriales</taxon>
        <taxon>Flavobacteriaceae</taxon>
        <taxon>Robiginitalea</taxon>
    </lineage>
</organism>
<evidence type="ECO:0000259" key="1">
    <source>
        <dbReference type="Pfam" id="PF01261"/>
    </source>
</evidence>
<evidence type="ECO:0000313" key="3">
    <source>
        <dbReference type="Proteomes" id="UP000199534"/>
    </source>
</evidence>
<dbReference type="Proteomes" id="UP000199534">
    <property type="component" value="Unassembled WGS sequence"/>
</dbReference>
<dbReference type="GO" id="GO:0016853">
    <property type="term" value="F:isomerase activity"/>
    <property type="evidence" value="ECO:0007669"/>
    <property type="project" value="UniProtKB-KW"/>
</dbReference>
<dbReference type="PANTHER" id="PTHR12110:SF53">
    <property type="entry name" value="BLR5974 PROTEIN"/>
    <property type="match status" value="1"/>
</dbReference>